<proteinExistence type="predicted"/>
<dbReference type="EMBL" id="JAVXUO010000048">
    <property type="protein sequence ID" value="KAK2995874.1"/>
    <property type="molecule type" value="Genomic_DNA"/>
</dbReference>
<name>A0AA88S172_9ASTE</name>
<evidence type="ECO:0000313" key="4">
    <source>
        <dbReference type="Proteomes" id="UP001187471"/>
    </source>
</evidence>
<dbReference type="AlphaFoldDB" id="A0AA88S172"/>
<evidence type="ECO:0000313" key="3">
    <source>
        <dbReference type="EMBL" id="KAK2995874.1"/>
    </source>
</evidence>
<evidence type="ECO:0000259" key="2">
    <source>
        <dbReference type="Pfam" id="PF13339"/>
    </source>
</evidence>
<evidence type="ECO:0000256" key="1">
    <source>
        <dbReference type="SAM" id="MobiDB-lite"/>
    </source>
</evidence>
<dbReference type="GO" id="GO:0005730">
    <property type="term" value="C:nucleolus"/>
    <property type="evidence" value="ECO:0007669"/>
    <property type="project" value="TreeGrafter"/>
</dbReference>
<dbReference type="PANTHER" id="PTHR15565">
    <property type="entry name" value="AATF PROTEIN APOPTOSIS ANTAGONIZING TRANSCRIPTION FACTOR"/>
    <property type="match status" value="1"/>
</dbReference>
<feature type="compositionally biased region" description="Acidic residues" evidence="1">
    <location>
        <begin position="59"/>
        <end position="69"/>
    </location>
</feature>
<dbReference type="InterPro" id="IPR025160">
    <property type="entry name" value="AATF"/>
</dbReference>
<reference evidence="3" key="1">
    <citation type="submission" date="2022-12" db="EMBL/GenBank/DDBJ databases">
        <title>Draft genome assemblies for two species of Escallonia (Escalloniales).</title>
        <authorList>
            <person name="Chanderbali A."/>
            <person name="Dervinis C."/>
            <person name="Anghel I."/>
            <person name="Soltis D."/>
            <person name="Soltis P."/>
            <person name="Zapata F."/>
        </authorList>
    </citation>
    <scope>NUCLEOTIDE SEQUENCE</scope>
    <source>
        <strain evidence="3">UCBG92.1500</strain>
        <tissue evidence="3">Leaf</tissue>
    </source>
</reference>
<dbReference type="Proteomes" id="UP001187471">
    <property type="component" value="Unassembled WGS sequence"/>
</dbReference>
<gene>
    <name evidence="3" type="ORF">RJ640_012083</name>
</gene>
<feature type="domain" description="AATF leucine zipper-containing" evidence="2">
    <location>
        <begin position="96"/>
        <end position="231"/>
    </location>
</feature>
<accession>A0AA88S172</accession>
<keyword evidence="4" id="KW-1185">Reference proteome</keyword>
<organism evidence="3 4">
    <name type="scientific">Escallonia rubra</name>
    <dbReference type="NCBI Taxonomy" id="112253"/>
    <lineage>
        <taxon>Eukaryota</taxon>
        <taxon>Viridiplantae</taxon>
        <taxon>Streptophyta</taxon>
        <taxon>Embryophyta</taxon>
        <taxon>Tracheophyta</taxon>
        <taxon>Spermatophyta</taxon>
        <taxon>Magnoliopsida</taxon>
        <taxon>eudicotyledons</taxon>
        <taxon>Gunneridae</taxon>
        <taxon>Pentapetalae</taxon>
        <taxon>asterids</taxon>
        <taxon>campanulids</taxon>
        <taxon>Escalloniales</taxon>
        <taxon>Escalloniaceae</taxon>
        <taxon>Escallonia</taxon>
    </lineage>
</organism>
<dbReference type="Pfam" id="PF13339">
    <property type="entry name" value="AATF-Che1"/>
    <property type="match status" value="1"/>
</dbReference>
<feature type="region of interest" description="Disordered" evidence="1">
    <location>
        <begin position="45"/>
        <end position="69"/>
    </location>
</feature>
<sequence>MILIISGSDRLWRDSAIAGSDANLLRALRLDRVIRCGEFMEYEEDDNDVYDESGKEDTQEQEGNDSEMEELEKVYLDLRQEEHVLLKNLKHHKDEDLLKGQAIKSQKALWDKNLELRFLLQKAFTGSNRLPQEPIRSSFCTSGDVIEEAYSELITSSKKTLDSLLALQRVLLEKNPSITQVTDGSSGQNYKHPEALTSSEQEVDEEWLLISEMHSRIASFRDKSIDKWQRKTQVTTGAAAIKGRLQAFNQNISEQVAAYMRDPSRMIKGTQQRRSAVAIFGTDPESSSLTHEEVTDPEGDPELLDDSEFYQQLLKEFFEAFDSTSSGKVSALYLCKSFSQTSVLYSWMVR</sequence>
<comment type="caution">
    <text evidence="3">The sequence shown here is derived from an EMBL/GenBank/DDBJ whole genome shotgun (WGS) entry which is preliminary data.</text>
</comment>
<protein>
    <recommendedName>
        <fullName evidence="2">AATF leucine zipper-containing domain-containing protein</fullName>
    </recommendedName>
</protein>
<dbReference type="PANTHER" id="PTHR15565:SF0">
    <property type="entry name" value="PROTEIN AATF"/>
    <property type="match status" value="1"/>
</dbReference>
<dbReference type="InterPro" id="IPR039223">
    <property type="entry name" value="AATF/Bfr2"/>
</dbReference>